<keyword evidence="1" id="KW-1133">Transmembrane helix</keyword>
<accession>A0A158BUQ6</accession>
<evidence type="ECO:0000256" key="1">
    <source>
        <dbReference type="SAM" id="Phobius"/>
    </source>
</evidence>
<sequence length="84" mass="8765">MSLTVTTIAKLSGVNYQTAKRACDLAGAFDGEVHAELPDEFTYGAGARCYALATIAETRIALFWGGLIAIAAVPVLALVKVLHG</sequence>
<dbReference type="STRING" id="1777141.AWB80_04098"/>
<keyword evidence="1" id="KW-0812">Transmembrane</keyword>
<dbReference type="AlphaFoldDB" id="A0A158BUQ6"/>
<organism evidence="2 3">
    <name type="scientific">Caballeronia pedi</name>
    <dbReference type="NCBI Taxonomy" id="1777141"/>
    <lineage>
        <taxon>Bacteria</taxon>
        <taxon>Pseudomonadati</taxon>
        <taxon>Pseudomonadota</taxon>
        <taxon>Betaproteobacteria</taxon>
        <taxon>Burkholderiales</taxon>
        <taxon>Burkholderiaceae</taxon>
        <taxon>Caballeronia</taxon>
    </lineage>
</organism>
<feature type="transmembrane region" description="Helical" evidence="1">
    <location>
        <begin position="61"/>
        <end position="82"/>
    </location>
</feature>
<protein>
    <submittedName>
        <fullName evidence="2">Uncharacterized protein</fullName>
    </submittedName>
</protein>
<proteinExistence type="predicted"/>
<keyword evidence="3" id="KW-1185">Reference proteome</keyword>
<gene>
    <name evidence="2" type="ORF">AWB80_04098</name>
</gene>
<evidence type="ECO:0000313" key="3">
    <source>
        <dbReference type="Proteomes" id="UP000054911"/>
    </source>
</evidence>
<dbReference type="RefSeq" id="WP_244206626.1">
    <property type="nucleotide sequence ID" value="NZ_FCOE02000013.1"/>
</dbReference>
<dbReference type="EMBL" id="FCOE02000013">
    <property type="protein sequence ID" value="SAK73426.1"/>
    <property type="molecule type" value="Genomic_DNA"/>
</dbReference>
<comment type="caution">
    <text evidence="2">The sequence shown here is derived from an EMBL/GenBank/DDBJ whole genome shotgun (WGS) entry which is preliminary data.</text>
</comment>
<dbReference type="Proteomes" id="UP000054911">
    <property type="component" value="Unassembled WGS sequence"/>
</dbReference>
<evidence type="ECO:0000313" key="2">
    <source>
        <dbReference type="EMBL" id="SAK73426.1"/>
    </source>
</evidence>
<name>A0A158BUQ6_9BURK</name>
<keyword evidence="1" id="KW-0472">Membrane</keyword>
<reference evidence="2" key="1">
    <citation type="submission" date="2016-01" db="EMBL/GenBank/DDBJ databases">
        <authorList>
            <person name="Peeters C."/>
        </authorList>
    </citation>
    <scope>NUCLEOTIDE SEQUENCE [LARGE SCALE GENOMIC DNA]</scope>
    <source>
        <strain evidence="2">LMG 29323</strain>
    </source>
</reference>